<dbReference type="InterPro" id="IPR011051">
    <property type="entry name" value="RmlC_Cupin_sf"/>
</dbReference>
<name>F8SLK2_CROSK</name>
<evidence type="ECO:0000313" key="5">
    <source>
        <dbReference type="Proteomes" id="UP000548673"/>
    </source>
</evidence>
<accession>F8SLK2</accession>
<evidence type="ECO:0000313" key="4">
    <source>
        <dbReference type="EMBL" id="NYV42685.1"/>
    </source>
</evidence>
<dbReference type="CDD" id="cd20292">
    <property type="entry name" value="cupin_QdtA-like"/>
    <property type="match status" value="1"/>
</dbReference>
<dbReference type="Gene3D" id="2.60.120.10">
    <property type="entry name" value="Jelly Rolls"/>
    <property type="match status" value="1"/>
</dbReference>
<gene>
    <name evidence="2" type="primary">fdtA</name>
    <name evidence="4" type="ORF">HRR37_09910</name>
</gene>
<feature type="domain" description="Sugar 3,4-ketoisomerase QdtA cupin" evidence="1">
    <location>
        <begin position="1"/>
        <end position="129"/>
    </location>
</feature>
<dbReference type="InterPro" id="IPR008894">
    <property type="entry name" value="QdtA_cupin_dom"/>
</dbReference>
<dbReference type="EMBL" id="HQ646169">
    <property type="protein sequence ID" value="AEH27497.1"/>
    <property type="molecule type" value="Genomic_DNA"/>
</dbReference>
<dbReference type="InterPro" id="IPR014710">
    <property type="entry name" value="RmlC-like_jellyroll"/>
</dbReference>
<reference evidence="4 5" key="2">
    <citation type="submission" date="2020-05" db="EMBL/GenBank/DDBJ databases">
        <title>The draft genome of Cronobacter sakazakii strain 145005.</title>
        <authorList>
            <person name="Yang J."/>
            <person name="Liu L."/>
            <person name="Feng Y."/>
            <person name="Zong Z."/>
        </authorList>
    </citation>
    <scope>NUCLEOTIDE SEQUENCE [LARGE SCALE GENOMIC DNA]</scope>
    <source>
        <strain evidence="4 5">145005</strain>
    </source>
</reference>
<dbReference type="EMBL" id="JABTXY010000024">
    <property type="protein sequence ID" value="NYV42685.1"/>
    <property type="molecule type" value="Genomic_DNA"/>
</dbReference>
<dbReference type="EMBL" id="HQ646168">
    <property type="protein sequence ID" value="AEH27484.1"/>
    <property type="molecule type" value="Genomic_DNA"/>
</dbReference>
<evidence type="ECO:0000259" key="1">
    <source>
        <dbReference type="Pfam" id="PF05523"/>
    </source>
</evidence>
<reference evidence="2" key="1">
    <citation type="journal article" date="2011" name="Appl. Environ. Microbiol.">
        <title>Molecular characterization of cronobacter lipopolysaccharide o-antigen gene clusters and development of serotype-specific PCR assays.</title>
        <authorList>
            <person name="Jarvis K.G."/>
            <person name="Grim C.J."/>
            <person name="Franco A.A."/>
            <person name="Gopinath G."/>
            <person name="Sathyamoorthy V."/>
            <person name="Hu L."/>
            <person name="Sadowski J.A."/>
            <person name="Lee C.S."/>
            <person name="Tall B.D."/>
        </authorList>
    </citation>
    <scope>NUCLEOTIDE SEQUENCE</scope>
    <source>
        <strain evidence="2">2156</strain>
        <strain evidence="3">CDC 1059-77</strain>
    </source>
</reference>
<dbReference type="RefSeq" id="WP_076736350.1">
    <property type="nucleotide sequence ID" value="NZ_CAWNSY010000076.1"/>
</dbReference>
<sequence>MNIKIIPLQAHGDDRGSLIALEEENNIPFEIKRVYYMFNTQPGVRRGLHAHRKLKQVAIAVRGSCRFVLDDGRERIEVVLDNPAQGLLIDSCLWREMYDFSEDCVLMVLADSHYDESDYIRDYDKFLETIENDANPSFK</sequence>
<dbReference type="SUPFAM" id="SSF51182">
    <property type="entry name" value="RmlC-like cupins"/>
    <property type="match status" value="1"/>
</dbReference>
<organism evidence="2">
    <name type="scientific">Cronobacter sakazakii</name>
    <name type="common">Enterobacter sakazakii</name>
    <dbReference type="NCBI Taxonomy" id="28141"/>
    <lineage>
        <taxon>Bacteria</taxon>
        <taxon>Pseudomonadati</taxon>
        <taxon>Pseudomonadota</taxon>
        <taxon>Gammaproteobacteria</taxon>
        <taxon>Enterobacterales</taxon>
        <taxon>Enterobacteriaceae</taxon>
        <taxon>Cronobacter</taxon>
    </lineage>
</organism>
<dbReference type="AlphaFoldDB" id="F8SLK2"/>
<evidence type="ECO:0000313" key="2">
    <source>
        <dbReference type="EMBL" id="AEH27484.1"/>
    </source>
</evidence>
<proteinExistence type="predicted"/>
<dbReference type="Pfam" id="PF05523">
    <property type="entry name" value="FdtA"/>
    <property type="match status" value="1"/>
</dbReference>
<protein>
    <submittedName>
        <fullName evidence="2">FdtA</fullName>
    </submittedName>
    <submittedName>
        <fullName evidence="4">WxcM-like domain-containing protein</fullName>
    </submittedName>
</protein>
<evidence type="ECO:0000313" key="3">
    <source>
        <dbReference type="EMBL" id="AEH27497.1"/>
    </source>
</evidence>
<dbReference type="Proteomes" id="UP000548673">
    <property type="component" value="Unassembled WGS sequence"/>
</dbReference>